<evidence type="ECO:0000256" key="1">
    <source>
        <dbReference type="SAM" id="MobiDB-lite"/>
    </source>
</evidence>
<gene>
    <name evidence="2" type="ORF">GUJ93_ZPchr0001g29453</name>
</gene>
<reference evidence="2" key="2">
    <citation type="submission" date="2021-02" db="EMBL/GenBank/DDBJ databases">
        <authorList>
            <person name="Kimball J.A."/>
            <person name="Haas M.W."/>
            <person name="Macchietto M."/>
            <person name="Kono T."/>
            <person name="Duquette J."/>
            <person name="Shao M."/>
        </authorList>
    </citation>
    <scope>NUCLEOTIDE SEQUENCE</scope>
    <source>
        <tissue evidence="2">Fresh leaf tissue</tissue>
    </source>
</reference>
<organism evidence="2 3">
    <name type="scientific">Zizania palustris</name>
    <name type="common">Northern wild rice</name>
    <dbReference type="NCBI Taxonomy" id="103762"/>
    <lineage>
        <taxon>Eukaryota</taxon>
        <taxon>Viridiplantae</taxon>
        <taxon>Streptophyta</taxon>
        <taxon>Embryophyta</taxon>
        <taxon>Tracheophyta</taxon>
        <taxon>Spermatophyta</taxon>
        <taxon>Magnoliopsida</taxon>
        <taxon>Liliopsida</taxon>
        <taxon>Poales</taxon>
        <taxon>Poaceae</taxon>
        <taxon>BOP clade</taxon>
        <taxon>Oryzoideae</taxon>
        <taxon>Oryzeae</taxon>
        <taxon>Zizaniinae</taxon>
        <taxon>Zizania</taxon>
    </lineage>
</organism>
<comment type="caution">
    <text evidence="2">The sequence shown here is derived from an EMBL/GenBank/DDBJ whole genome shotgun (WGS) entry which is preliminary data.</text>
</comment>
<dbReference type="AlphaFoldDB" id="A0A8J5RRG3"/>
<reference evidence="2" key="1">
    <citation type="journal article" date="2021" name="bioRxiv">
        <title>Whole Genome Assembly and Annotation of Northern Wild Rice, Zizania palustris L., Supports a Whole Genome Duplication in the Zizania Genus.</title>
        <authorList>
            <person name="Haas M."/>
            <person name="Kono T."/>
            <person name="Macchietto M."/>
            <person name="Millas R."/>
            <person name="McGilp L."/>
            <person name="Shao M."/>
            <person name="Duquette J."/>
            <person name="Hirsch C.N."/>
            <person name="Kimball J."/>
        </authorList>
    </citation>
    <scope>NUCLEOTIDE SEQUENCE</scope>
    <source>
        <tissue evidence="2">Fresh leaf tissue</tissue>
    </source>
</reference>
<dbReference type="EMBL" id="JAAALK010000288">
    <property type="protein sequence ID" value="KAG8055693.1"/>
    <property type="molecule type" value="Genomic_DNA"/>
</dbReference>
<feature type="compositionally biased region" description="Basic and acidic residues" evidence="1">
    <location>
        <begin position="26"/>
        <end position="58"/>
    </location>
</feature>
<keyword evidence="3" id="KW-1185">Reference proteome</keyword>
<evidence type="ECO:0000313" key="3">
    <source>
        <dbReference type="Proteomes" id="UP000729402"/>
    </source>
</evidence>
<proteinExistence type="predicted"/>
<name>A0A8J5RRG3_ZIZPA</name>
<protein>
    <submittedName>
        <fullName evidence="2">Uncharacterized protein</fullName>
    </submittedName>
</protein>
<accession>A0A8J5RRG3</accession>
<evidence type="ECO:0000313" key="2">
    <source>
        <dbReference type="EMBL" id="KAG8055693.1"/>
    </source>
</evidence>
<dbReference type="Proteomes" id="UP000729402">
    <property type="component" value="Unassembled WGS sequence"/>
</dbReference>
<feature type="region of interest" description="Disordered" evidence="1">
    <location>
        <begin position="19"/>
        <end position="69"/>
    </location>
</feature>
<sequence length="129" mass="14166">MVDEGDSWWMVDEKFRVSTPISRGGGKREDKGERAGREGERAGRKGERAGAWAEEGRRRGSHGRWQRRGSALKLMETTEVFPVAIWSFLSASCLPSTSFRPGETVSPFSLLSSIIPNATSTKTMSCQGG</sequence>